<dbReference type="AlphaFoldDB" id="A0A387HT02"/>
<organism evidence="3 4">
    <name type="scientific">Streptomyces hundungensis</name>
    <dbReference type="NCBI Taxonomy" id="1077946"/>
    <lineage>
        <taxon>Bacteria</taxon>
        <taxon>Bacillati</taxon>
        <taxon>Actinomycetota</taxon>
        <taxon>Actinomycetes</taxon>
        <taxon>Kitasatosporales</taxon>
        <taxon>Streptomycetaceae</taxon>
        <taxon>Streptomyces</taxon>
    </lineage>
</organism>
<evidence type="ECO:0000256" key="1">
    <source>
        <dbReference type="SAM" id="MobiDB-lite"/>
    </source>
</evidence>
<dbReference type="Proteomes" id="UP000271554">
    <property type="component" value="Chromosome"/>
</dbReference>
<sequence length="86" mass="8421">MSNANRTPETAPGAPPGPTAQQVGAALGVAVVGAVFFHSFRTGSASGDTARAAGHAFALTSLTGFAIAALAAVLVFLLPKVATTRA</sequence>
<evidence type="ECO:0000313" key="3">
    <source>
        <dbReference type="EMBL" id="AYG84967.1"/>
    </source>
</evidence>
<evidence type="ECO:0000256" key="2">
    <source>
        <dbReference type="SAM" id="Phobius"/>
    </source>
</evidence>
<keyword evidence="2" id="KW-1133">Transmembrane helix</keyword>
<keyword evidence="2" id="KW-0472">Membrane</keyword>
<reference evidence="3 4" key="1">
    <citation type="submission" date="2018-10" db="EMBL/GenBank/DDBJ databases">
        <title>Relationship between Morphology and Antimicrobial Activity in Streptomyces.</title>
        <authorList>
            <person name="Kang H.J."/>
            <person name="Kim S.B."/>
        </authorList>
    </citation>
    <scope>NUCLEOTIDE SEQUENCE [LARGE SCALE GENOMIC DNA]</scope>
    <source>
        <strain evidence="3 4">BH38</strain>
    </source>
</reference>
<proteinExistence type="predicted"/>
<evidence type="ECO:0000313" key="4">
    <source>
        <dbReference type="Proteomes" id="UP000271554"/>
    </source>
</evidence>
<feature type="region of interest" description="Disordered" evidence="1">
    <location>
        <begin position="1"/>
        <end position="20"/>
    </location>
</feature>
<feature type="transmembrane region" description="Helical" evidence="2">
    <location>
        <begin position="52"/>
        <end position="78"/>
    </location>
</feature>
<keyword evidence="2" id="KW-0812">Transmembrane</keyword>
<keyword evidence="4" id="KW-1185">Reference proteome</keyword>
<gene>
    <name evidence="3" type="ORF">DWB77_07182</name>
</gene>
<dbReference type="EMBL" id="CP032698">
    <property type="protein sequence ID" value="AYG84967.1"/>
    <property type="molecule type" value="Genomic_DNA"/>
</dbReference>
<protein>
    <submittedName>
        <fullName evidence="3">Uncharacterized protein</fullName>
    </submittedName>
</protein>
<dbReference type="RefSeq" id="WP_216826888.1">
    <property type="nucleotide sequence ID" value="NZ_CP032698.1"/>
</dbReference>
<dbReference type="KEGG" id="shun:DWB77_07182"/>
<name>A0A387HT02_9ACTN</name>
<feature type="transmembrane region" description="Helical" evidence="2">
    <location>
        <begin position="20"/>
        <end position="40"/>
    </location>
</feature>
<accession>A0A387HT02</accession>